<name>A0A7C8MPJ3_9PLEO</name>
<reference evidence="3 4" key="1">
    <citation type="submission" date="2020-01" db="EMBL/GenBank/DDBJ databases">
        <authorList>
            <consortium name="DOE Joint Genome Institute"/>
            <person name="Haridas S."/>
            <person name="Albert R."/>
            <person name="Binder M."/>
            <person name="Bloem J."/>
            <person name="Labutti K."/>
            <person name="Salamov A."/>
            <person name="Andreopoulos B."/>
            <person name="Baker S.E."/>
            <person name="Barry K."/>
            <person name="Bills G."/>
            <person name="Bluhm B.H."/>
            <person name="Cannon C."/>
            <person name="Castanera R."/>
            <person name="Culley D.E."/>
            <person name="Daum C."/>
            <person name="Ezra D."/>
            <person name="Gonzalez J.B."/>
            <person name="Henrissat B."/>
            <person name="Kuo A."/>
            <person name="Liang C."/>
            <person name="Lipzen A."/>
            <person name="Lutzoni F."/>
            <person name="Magnuson J."/>
            <person name="Mondo S."/>
            <person name="Nolan M."/>
            <person name="Ohm R."/>
            <person name="Pangilinan J."/>
            <person name="Park H.-J.H."/>
            <person name="Ramirez L."/>
            <person name="Alfaro M."/>
            <person name="Sun H."/>
            <person name="Tritt A."/>
            <person name="Yoshinaga Y."/>
            <person name="Zwiers L.-H.L."/>
            <person name="Turgeon B.G."/>
            <person name="Goodwin S.B."/>
            <person name="Spatafora J.W."/>
            <person name="Crous P.W."/>
            <person name="Grigoriev I.V."/>
        </authorList>
    </citation>
    <scope>NUCLEOTIDE SEQUENCE [LARGE SCALE GENOMIC DNA]</scope>
    <source>
        <strain evidence="3 4">CBS 611.86</strain>
    </source>
</reference>
<feature type="coiled-coil region" evidence="1">
    <location>
        <begin position="13"/>
        <end position="40"/>
    </location>
</feature>
<organism evidence="3 4">
    <name type="scientific">Massariosphaeria phaeospora</name>
    <dbReference type="NCBI Taxonomy" id="100035"/>
    <lineage>
        <taxon>Eukaryota</taxon>
        <taxon>Fungi</taxon>
        <taxon>Dikarya</taxon>
        <taxon>Ascomycota</taxon>
        <taxon>Pezizomycotina</taxon>
        <taxon>Dothideomycetes</taxon>
        <taxon>Pleosporomycetidae</taxon>
        <taxon>Pleosporales</taxon>
        <taxon>Pleosporales incertae sedis</taxon>
        <taxon>Massariosphaeria</taxon>
    </lineage>
</organism>
<accession>A0A7C8MPJ3</accession>
<feature type="region of interest" description="Disordered" evidence="2">
    <location>
        <begin position="120"/>
        <end position="151"/>
    </location>
</feature>
<evidence type="ECO:0000256" key="2">
    <source>
        <dbReference type="SAM" id="MobiDB-lite"/>
    </source>
</evidence>
<comment type="caution">
    <text evidence="3">The sequence shown here is derived from an EMBL/GenBank/DDBJ whole genome shotgun (WGS) entry which is preliminary data.</text>
</comment>
<evidence type="ECO:0000313" key="4">
    <source>
        <dbReference type="Proteomes" id="UP000481861"/>
    </source>
</evidence>
<keyword evidence="4" id="KW-1185">Reference proteome</keyword>
<gene>
    <name evidence="3" type="ORF">BDV95DRAFT_594270</name>
</gene>
<dbReference type="AlphaFoldDB" id="A0A7C8MPJ3"/>
<protein>
    <submittedName>
        <fullName evidence="3">Uncharacterized protein</fullName>
    </submittedName>
</protein>
<keyword evidence="1" id="KW-0175">Coiled coil</keyword>
<evidence type="ECO:0000313" key="3">
    <source>
        <dbReference type="EMBL" id="KAF2871985.1"/>
    </source>
</evidence>
<feature type="compositionally biased region" description="Basic and acidic residues" evidence="2">
    <location>
        <begin position="135"/>
        <end position="145"/>
    </location>
</feature>
<dbReference type="EMBL" id="JAADJZ010000010">
    <property type="protein sequence ID" value="KAF2871985.1"/>
    <property type="molecule type" value="Genomic_DNA"/>
</dbReference>
<sequence length="151" mass="17524">MASNAKENTIMRIMLGREKIAEHQKEMAALEEALKKAKDDARGNKLSKEEEDQVIKDHNKIKAWYEATLKQEDDFDKVVKRILDEHHKHCGELFARFSYFLNYAYDLAKLGVQGFDLPKGFEREENDESDESDEKESVNEVPDKESDNDEA</sequence>
<proteinExistence type="predicted"/>
<feature type="compositionally biased region" description="Acidic residues" evidence="2">
    <location>
        <begin position="124"/>
        <end position="134"/>
    </location>
</feature>
<dbReference type="Proteomes" id="UP000481861">
    <property type="component" value="Unassembled WGS sequence"/>
</dbReference>
<evidence type="ECO:0000256" key="1">
    <source>
        <dbReference type="SAM" id="Coils"/>
    </source>
</evidence>